<sequence>MTRTWKWPSSVPPARLVPVFGLVAVLASVAFWGYRLYQPKAAPPPAQAAQAAVADPAAETVAAWLGPGQLRLNVAVVGLIRRHDRAVAVLTVNGAPPKAFMTGETLMRDVTLVSIEPDAVTVDRAGDPIRIAAPSRPDYGPPGLVRVP</sequence>
<dbReference type="Gene3D" id="2.30.30.830">
    <property type="match status" value="1"/>
</dbReference>
<feature type="transmembrane region" description="Helical" evidence="1">
    <location>
        <begin position="16"/>
        <end position="34"/>
    </location>
</feature>
<gene>
    <name evidence="2" type="ORF">LMG3431_02546</name>
</gene>
<evidence type="ECO:0000313" key="2">
    <source>
        <dbReference type="EMBL" id="CAB3647163.1"/>
    </source>
</evidence>
<evidence type="ECO:0000256" key="1">
    <source>
        <dbReference type="SAM" id="Phobius"/>
    </source>
</evidence>
<dbReference type="RefSeq" id="WP_175174853.1">
    <property type="nucleotide sequence ID" value="NZ_CADIJX010000003.1"/>
</dbReference>
<keyword evidence="1" id="KW-0472">Membrane</keyword>
<name>A0A6S6YUY1_9BURK</name>
<proteinExistence type="predicted"/>
<protein>
    <recommendedName>
        <fullName evidence="4">Type II secretion system protein GspC N-terminal domain-containing protein</fullName>
    </recommendedName>
</protein>
<dbReference type="EMBL" id="CADIJX010000003">
    <property type="protein sequence ID" value="CAB3647163.1"/>
    <property type="molecule type" value="Genomic_DNA"/>
</dbReference>
<accession>A0A6S6YUY1</accession>
<organism evidence="2 3">
    <name type="scientific">Achromobacter pestifer</name>
    <dbReference type="NCBI Taxonomy" id="1353889"/>
    <lineage>
        <taxon>Bacteria</taxon>
        <taxon>Pseudomonadati</taxon>
        <taxon>Pseudomonadota</taxon>
        <taxon>Betaproteobacteria</taxon>
        <taxon>Burkholderiales</taxon>
        <taxon>Alcaligenaceae</taxon>
        <taxon>Achromobacter</taxon>
    </lineage>
</organism>
<evidence type="ECO:0008006" key="4">
    <source>
        <dbReference type="Google" id="ProtNLM"/>
    </source>
</evidence>
<keyword evidence="1" id="KW-1133">Transmembrane helix</keyword>
<dbReference type="AlphaFoldDB" id="A0A6S6YUY1"/>
<evidence type="ECO:0000313" key="3">
    <source>
        <dbReference type="Proteomes" id="UP000494108"/>
    </source>
</evidence>
<keyword evidence="1" id="KW-0812">Transmembrane</keyword>
<reference evidence="2 3" key="1">
    <citation type="submission" date="2020-04" db="EMBL/GenBank/DDBJ databases">
        <authorList>
            <person name="De Canck E."/>
        </authorList>
    </citation>
    <scope>NUCLEOTIDE SEQUENCE [LARGE SCALE GENOMIC DNA]</scope>
    <source>
        <strain evidence="2 3">LMG 3431</strain>
    </source>
</reference>
<keyword evidence="3" id="KW-1185">Reference proteome</keyword>
<dbReference type="Proteomes" id="UP000494108">
    <property type="component" value="Unassembled WGS sequence"/>
</dbReference>